<keyword evidence="4" id="KW-0804">Transcription</keyword>
<dbReference type="EMBL" id="JACGWK010001323">
    <property type="protein sequence ID" value="KAL0291114.1"/>
    <property type="molecule type" value="Genomic_DNA"/>
</dbReference>
<dbReference type="GO" id="GO:0000976">
    <property type="term" value="F:transcription cis-regulatory region binding"/>
    <property type="evidence" value="ECO:0007669"/>
    <property type="project" value="TreeGrafter"/>
</dbReference>
<feature type="compositionally biased region" description="Basic and acidic residues" evidence="7">
    <location>
        <begin position="200"/>
        <end position="212"/>
    </location>
</feature>
<keyword evidence="5" id="KW-0539">Nucleus</keyword>
<dbReference type="InterPro" id="IPR044810">
    <property type="entry name" value="WRKY_plant"/>
</dbReference>
<reference evidence="9" key="2">
    <citation type="journal article" date="2024" name="Plant">
        <title>Genomic evolution and insights into agronomic trait innovations of Sesamum species.</title>
        <authorList>
            <person name="Miao H."/>
            <person name="Wang L."/>
            <person name="Qu L."/>
            <person name="Liu H."/>
            <person name="Sun Y."/>
            <person name="Le M."/>
            <person name="Wang Q."/>
            <person name="Wei S."/>
            <person name="Zheng Y."/>
            <person name="Lin W."/>
            <person name="Duan Y."/>
            <person name="Cao H."/>
            <person name="Xiong S."/>
            <person name="Wang X."/>
            <person name="Wei L."/>
            <person name="Li C."/>
            <person name="Ma Q."/>
            <person name="Ju M."/>
            <person name="Zhao R."/>
            <person name="Li G."/>
            <person name="Mu C."/>
            <person name="Tian Q."/>
            <person name="Mei H."/>
            <person name="Zhang T."/>
            <person name="Gao T."/>
            <person name="Zhang H."/>
        </authorList>
    </citation>
    <scope>NUCLEOTIDE SEQUENCE</scope>
    <source>
        <strain evidence="9">G01</strain>
    </source>
</reference>
<feature type="domain" description="WRKY" evidence="8">
    <location>
        <begin position="121"/>
        <end position="189"/>
    </location>
</feature>
<comment type="caution">
    <text evidence="9">The sequence shown here is derived from an EMBL/GenBank/DDBJ whole genome shotgun (WGS) entry which is preliminary data.</text>
</comment>
<evidence type="ECO:0000259" key="8">
    <source>
        <dbReference type="PROSITE" id="PS50811"/>
    </source>
</evidence>
<comment type="subcellular location">
    <subcellularLocation>
        <location evidence="1">Nucleus</location>
    </subcellularLocation>
</comment>
<dbReference type="GO" id="GO:0009751">
    <property type="term" value="P:response to salicylic acid"/>
    <property type="evidence" value="ECO:0007669"/>
    <property type="project" value="UniProtKB-ARBA"/>
</dbReference>
<dbReference type="Pfam" id="PF03106">
    <property type="entry name" value="WRKY"/>
    <property type="match status" value="1"/>
</dbReference>
<evidence type="ECO:0000256" key="6">
    <source>
        <dbReference type="ARBA" id="ARBA00060850"/>
    </source>
</evidence>
<evidence type="ECO:0000313" key="9">
    <source>
        <dbReference type="EMBL" id="KAL0291114.1"/>
    </source>
</evidence>
<comment type="similarity">
    <text evidence="6">Belongs to the WRKY group III family.</text>
</comment>
<organism evidence="9">
    <name type="scientific">Sesamum angustifolium</name>
    <dbReference type="NCBI Taxonomy" id="2727405"/>
    <lineage>
        <taxon>Eukaryota</taxon>
        <taxon>Viridiplantae</taxon>
        <taxon>Streptophyta</taxon>
        <taxon>Embryophyta</taxon>
        <taxon>Tracheophyta</taxon>
        <taxon>Spermatophyta</taxon>
        <taxon>Magnoliopsida</taxon>
        <taxon>eudicotyledons</taxon>
        <taxon>Gunneridae</taxon>
        <taxon>Pentapetalae</taxon>
        <taxon>asterids</taxon>
        <taxon>lamiids</taxon>
        <taxon>Lamiales</taxon>
        <taxon>Pedaliaceae</taxon>
        <taxon>Sesamum</taxon>
    </lineage>
</organism>
<dbReference type="AlphaFoldDB" id="A0AAW2J9D7"/>
<keyword evidence="2" id="KW-0805">Transcription regulation</keyword>
<feature type="region of interest" description="Disordered" evidence="7">
    <location>
        <begin position="189"/>
        <end position="213"/>
    </location>
</feature>
<dbReference type="SUPFAM" id="SSF118290">
    <property type="entry name" value="WRKY DNA-binding domain"/>
    <property type="match status" value="1"/>
</dbReference>
<proteinExistence type="inferred from homology"/>
<dbReference type="GO" id="GO:0005634">
    <property type="term" value="C:nucleus"/>
    <property type="evidence" value="ECO:0007669"/>
    <property type="project" value="UniProtKB-SubCell"/>
</dbReference>
<feature type="region of interest" description="Disordered" evidence="7">
    <location>
        <begin position="68"/>
        <end position="109"/>
    </location>
</feature>
<dbReference type="GO" id="GO:0042542">
    <property type="term" value="P:response to hydrogen peroxide"/>
    <property type="evidence" value="ECO:0007669"/>
    <property type="project" value="UniProtKB-ARBA"/>
</dbReference>
<protein>
    <submittedName>
        <fullName evidence="9">WRKY transcription factor 53</fullName>
    </submittedName>
</protein>
<evidence type="ECO:0000256" key="4">
    <source>
        <dbReference type="ARBA" id="ARBA00023163"/>
    </source>
</evidence>
<accession>A0AAW2J9D7</accession>
<evidence type="ECO:0000256" key="7">
    <source>
        <dbReference type="SAM" id="MobiDB-lite"/>
    </source>
</evidence>
<keyword evidence="3" id="KW-0238">DNA-binding</keyword>
<feature type="compositionally biased region" description="Polar residues" evidence="7">
    <location>
        <begin position="73"/>
        <end position="91"/>
    </location>
</feature>
<evidence type="ECO:0000256" key="5">
    <source>
        <dbReference type="ARBA" id="ARBA00023242"/>
    </source>
</evidence>
<dbReference type="SMART" id="SM00774">
    <property type="entry name" value="WRKY"/>
    <property type="match status" value="1"/>
</dbReference>
<dbReference type="InterPro" id="IPR003657">
    <property type="entry name" value="WRKY_dom"/>
</dbReference>
<dbReference type="GO" id="GO:0010150">
    <property type="term" value="P:leaf senescence"/>
    <property type="evidence" value="ECO:0007669"/>
    <property type="project" value="UniProtKB-ARBA"/>
</dbReference>
<dbReference type="Gene3D" id="2.20.25.80">
    <property type="entry name" value="WRKY domain"/>
    <property type="match status" value="1"/>
</dbReference>
<dbReference type="PANTHER" id="PTHR32096">
    <property type="entry name" value="WRKY TRANSCRIPTION FACTOR 30-RELATED-RELATED"/>
    <property type="match status" value="1"/>
</dbReference>
<dbReference type="FunFam" id="2.20.25.80:FF:000009">
    <property type="entry name" value="WRKY transcription factor 53"/>
    <property type="match status" value="1"/>
</dbReference>
<dbReference type="GO" id="GO:0003700">
    <property type="term" value="F:DNA-binding transcription factor activity"/>
    <property type="evidence" value="ECO:0007669"/>
    <property type="project" value="InterPro"/>
</dbReference>
<reference evidence="9" key="1">
    <citation type="submission" date="2020-06" db="EMBL/GenBank/DDBJ databases">
        <authorList>
            <person name="Li T."/>
            <person name="Hu X."/>
            <person name="Zhang T."/>
            <person name="Song X."/>
            <person name="Zhang H."/>
            <person name="Dai N."/>
            <person name="Sheng W."/>
            <person name="Hou X."/>
            <person name="Wei L."/>
        </authorList>
    </citation>
    <scope>NUCLEOTIDE SEQUENCE</scope>
    <source>
        <strain evidence="9">G01</strain>
        <tissue evidence="9">Leaf</tissue>
    </source>
</reference>
<dbReference type="GO" id="GO:0010193">
    <property type="term" value="P:response to ozone"/>
    <property type="evidence" value="ECO:0007669"/>
    <property type="project" value="UniProtKB-ARBA"/>
</dbReference>
<name>A0AAW2J9D7_9LAMI</name>
<evidence type="ECO:0000256" key="2">
    <source>
        <dbReference type="ARBA" id="ARBA00023015"/>
    </source>
</evidence>
<evidence type="ECO:0000256" key="1">
    <source>
        <dbReference type="ARBA" id="ARBA00004123"/>
    </source>
</evidence>
<gene>
    <name evidence="9" type="ORF">Sangu_2545700</name>
</gene>
<dbReference type="PROSITE" id="PS50811">
    <property type="entry name" value="WRKY"/>
    <property type="match status" value="1"/>
</dbReference>
<dbReference type="PANTHER" id="PTHR32096:SF36">
    <property type="entry name" value="WRKY TRANSCRIPTION FACTOR 41-RELATED"/>
    <property type="match status" value="1"/>
</dbReference>
<evidence type="ECO:0000256" key="3">
    <source>
        <dbReference type="ARBA" id="ARBA00023125"/>
    </source>
</evidence>
<sequence length="348" mass="39307">MESGFTWEYKTLIDELTQGMEKAKQLRFHLFSTSPSEAQDLLLQRILSSYEKALLILRWSRSDGKAGAAVPAPQSSVSVDESPRSETLNKNFSDHQDYSTSKKRKLQPTRTELVRVNSENGLEGPTDDGYSWRKYGQKDILGAKYPRSYYRCTYRLVQNCWATKQVQRSDDDPTIFVITYKGMHTCNQSINAVPPPASPEKQEGKHSSHEHQLQQANQALLNFKTNLRVTTENLDNKAMLPQFSFPSTYDMENHYFPVSALADDSHLEAYSSLFLSPATSESNYFSTATCQIKNFGGTPSYQHSESDIPEIISAHASTTNSPIGGMDFPFDPVELDPDFPFNTSAFFR</sequence>
<dbReference type="InterPro" id="IPR036576">
    <property type="entry name" value="WRKY_dom_sf"/>
</dbReference>